<proteinExistence type="predicted"/>
<dbReference type="EMBL" id="LAZR01014333">
    <property type="protein sequence ID" value="KKM17952.1"/>
    <property type="molecule type" value="Genomic_DNA"/>
</dbReference>
<dbReference type="PANTHER" id="PTHR37944:SF1">
    <property type="entry name" value="PORIN B"/>
    <property type="match status" value="1"/>
</dbReference>
<accession>A0A0F9HSB6</accession>
<dbReference type="Pfam" id="PF04966">
    <property type="entry name" value="OprB"/>
    <property type="match status" value="1"/>
</dbReference>
<sequence length="440" mass="49140">QIQDDSSHDQKGVAMTEGRVDKRIKRLEDVIYELKDRAALMDMTEEIRRVQEYVCRKGHVFSVMSEDKKCPICGLKQKARSRFKLQKFARRESISERIATAVEEEFERRVIIGASGTGIFQQLISSDRQGKSRDKRGKKSFAEGSFDLLFIAKPLLYTTFFMDLESIGGNGPDEIIGSFSGLNDDSGSLQDDDGVDRVSVREVWLQSFLLDERLRLVGGKIDLTNYFDSNTVANDETTQFITSAFVNNPTLEVPVNGPGLLAFFDTRKGLTFGLGLQSLDNSGTNITDDIYGIAEIGYRSHFFFEQEGSYRLWGRTKGGMENNNGFGVSLDQNLTTRLTAFARYGANESEVDDATIASAWSAGLRLRSPFFSRVNDEVAFAFGMLDVVDGNEESAAELYYKFQVNDQFAITPSFQVVFDPAGRGSNDTASVIGIRTQLEF</sequence>
<dbReference type="InterPro" id="IPR038673">
    <property type="entry name" value="OprB_sf"/>
</dbReference>
<gene>
    <name evidence="1" type="ORF">LCGC14_1670590</name>
</gene>
<comment type="caution">
    <text evidence="1">The sequence shown here is derived from an EMBL/GenBank/DDBJ whole genome shotgun (WGS) entry which is preliminary data.</text>
</comment>
<feature type="non-terminal residue" evidence="1">
    <location>
        <position position="1"/>
    </location>
</feature>
<dbReference type="GO" id="GO:0008643">
    <property type="term" value="P:carbohydrate transport"/>
    <property type="evidence" value="ECO:0007669"/>
    <property type="project" value="InterPro"/>
</dbReference>
<dbReference type="GO" id="GO:0016020">
    <property type="term" value="C:membrane"/>
    <property type="evidence" value="ECO:0007669"/>
    <property type="project" value="InterPro"/>
</dbReference>
<reference evidence="1" key="1">
    <citation type="journal article" date="2015" name="Nature">
        <title>Complex archaea that bridge the gap between prokaryotes and eukaryotes.</title>
        <authorList>
            <person name="Spang A."/>
            <person name="Saw J.H."/>
            <person name="Jorgensen S.L."/>
            <person name="Zaremba-Niedzwiedzka K."/>
            <person name="Martijn J."/>
            <person name="Lind A.E."/>
            <person name="van Eijk R."/>
            <person name="Schleper C."/>
            <person name="Guy L."/>
            <person name="Ettema T.J."/>
        </authorList>
    </citation>
    <scope>NUCLEOTIDE SEQUENCE</scope>
</reference>
<evidence type="ECO:0000313" key="1">
    <source>
        <dbReference type="EMBL" id="KKM17952.1"/>
    </source>
</evidence>
<dbReference type="GO" id="GO:0015288">
    <property type="term" value="F:porin activity"/>
    <property type="evidence" value="ECO:0007669"/>
    <property type="project" value="InterPro"/>
</dbReference>
<dbReference type="Gene3D" id="2.40.160.180">
    <property type="entry name" value="Carbohydrate-selective porin OprB"/>
    <property type="match status" value="1"/>
</dbReference>
<dbReference type="InterPro" id="IPR007049">
    <property type="entry name" value="Carb-sel_porin_OprB"/>
</dbReference>
<protein>
    <recommendedName>
        <fullName evidence="2">Porin</fullName>
    </recommendedName>
</protein>
<name>A0A0F9HSB6_9ZZZZ</name>
<dbReference type="InterPro" id="IPR052932">
    <property type="entry name" value="OprB_Porin"/>
</dbReference>
<organism evidence="1">
    <name type="scientific">marine sediment metagenome</name>
    <dbReference type="NCBI Taxonomy" id="412755"/>
    <lineage>
        <taxon>unclassified sequences</taxon>
        <taxon>metagenomes</taxon>
        <taxon>ecological metagenomes</taxon>
    </lineage>
</organism>
<dbReference type="AlphaFoldDB" id="A0A0F9HSB6"/>
<evidence type="ECO:0008006" key="2">
    <source>
        <dbReference type="Google" id="ProtNLM"/>
    </source>
</evidence>
<dbReference type="PANTHER" id="PTHR37944">
    <property type="entry name" value="PORIN B"/>
    <property type="match status" value="1"/>
</dbReference>